<dbReference type="EMBL" id="ABOX02000064">
    <property type="protein sequence ID" value="EEF57546.1"/>
    <property type="molecule type" value="Genomic_DNA"/>
</dbReference>
<name>B9XRH5_PEDPL</name>
<evidence type="ECO:0000313" key="2">
    <source>
        <dbReference type="EMBL" id="EEF57546.1"/>
    </source>
</evidence>
<reference evidence="2 3" key="1">
    <citation type="journal article" date="2011" name="J. Bacteriol.">
        <title>Genome sequence of 'Pedosphaera parvula' Ellin514, an aerobic Verrucomicrobial isolate from pasture soil.</title>
        <authorList>
            <person name="Kant R."/>
            <person name="van Passel M.W."/>
            <person name="Sangwan P."/>
            <person name="Palva A."/>
            <person name="Lucas S."/>
            <person name="Copeland A."/>
            <person name="Lapidus A."/>
            <person name="Glavina Del Rio T."/>
            <person name="Dalin E."/>
            <person name="Tice H."/>
            <person name="Bruce D."/>
            <person name="Goodwin L."/>
            <person name="Pitluck S."/>
            <person name="Chertkov O."/>
            <person name="Larimer F.W."/>
            <person name="Land M.L."/>
            <person name="Hauser L."/>
            <person name="Brettin T.S."/>
            <person name="Detter J.C."/>
            <person name="Han S."/>
            <person name="de Vos W.M."/>
            <person name="Janssen P.H."/>
            <person name="Smidt H."/>
        </authorList>
    </citation>
    <scope>NUCLEOTIDE SEQUENCE [LARGE SCALE GENOMIC DNA]</scope>
    <source>
        <strain evidence="2 3">Ellin514</strain>
    </source>
</reference>
<evidence type="ECO:0000256" key="1">
    <source>
        <dbReference type="SAM" id="Phobius"/>
    </source>
</evidence>
<protein>
    <submittedName>
        <fullName evidence="2">Uncharacterized protein</fullName>
    </submittedName>
</protein>
<dbReference type="AlphaFoldDB" id="B9XRH5"/>
<sequence length="102" mass="11822">MNQRLLKQVILFGLLYYVVYLCLNGLIILLSHIPPKAFNLDPLILALYNIEVLLAWPRFLLRRLWPAASNPPFFGIILTVVNCLVWGWLLTGFKALWTKVRT</sequence>
<keyword evidence="3" id="KW-1185">Reference proteome</keyword>
<comment type="caution">
    <text evidence="2">The sequence shown here is derived from an EMBL/GenBank/DDBJ whole genome shotgun (WGS) entry which is preliminary data.</text>
</comment>
<keyword evidence="1" id="KW-0812">Transmembrane</keyword>
<organism evidence="2 3">
    <name type="scientific">Pedosphaera parvula (strain Ellin514)</name>
    <dbReference type="NCBI Taxonomy" id="320771"/>
    <lineage>
        <taxon>Bacteria</taxon>
        <taxon>Pseudomonadati</taxon>
        <taxon>Verrucomicrobiota</taxon>
        <taxon>Pedosphaerae</taxon>
        <taxon>Pedosphaerales</taxon>
        <taxon>Pedosphaeraceae</taxon>
        <taxon>Pedosphaera</taxon>
    </lineage>
</organism>
<accession>B9XRH5</accession>
<evidence type="ECO:0000313" key="3">
    <source>
        <dbReference type="Proteomes" id="UP000003688"/>
    </source>
</evidence>
<feature type="transmembrane region" description="Helical" evidence="1">
    <location>
        <begin position="73"/>
        <end position="97"/>
    </location>
</feature>
<dbReference type="RefSeq" id="WP_007418408.1">
    <property type="nucleotide sequence ID" value="NZ_ABOX02000064.1"/>
</dbReference>
<dbReference type="Proteomes" id="UP000003688">
    <property type="component" value="Unassembled WGS sequence"/>
</dbReference>
<proteinExistence type="predicted"/>
<feature type="transmembrane region" description="Helical" evidence="1">
    <location>
        <begin position="9"/>
        <end position="31"/>
    </location>
</feature>
<keyword evidence="1" id="KW-1133">Transmembrane helix</keyword>
<keyword evidence="1" id="KW-0472">Membrane</keyword>
<dbReference type="STRING" id="320771.Cflav_PD0596"/>
<gene>
    <name evidence="2" type="ORF">Cflav_PD0596</name>
</gene>